<dbReference type="Pfam" id="PF01934">
    <property type="entry name" value="HepT-like"/>
    <property type="match status" value="1"/>
</dbReference>
<evidence type="ECO:0000256" key="6">
    <source>
        <dbReference type="ARBA" id="ARBA00024207"/>
    </source>
</evidence>
<proteinExistence type="inferred from homology"/>
<evidence type="ECO:0000256" key="1">
    <source>
        <dbReference type="ARBA" id="ARBA00022553"/>
    </source>
</evidence>
<evidence type="ECO:0000256" key="2">
    <source>
        <dbReference type="ARBA" id="ARBA00022649"/>
    </source>
</evidence>
<name>A0ABV3X418_9FIRM</name>
<keyword evidence="1" id="KW-0597">Phosphoprotein</keyword>
<dbReference type="RefSeq" id="WP_368846643.1">
    <property type="nucleotide sequence ID" value="NZ_CP194411.1"/>
</dbReference>
<dbReference type="InterPro" id="IPR037038">
    <property type="entry name" value="HepT-like_sf"/>
</dbReference>
<evidence type="ECO:0000313" key="7">
    <source>
        <dbReference type="EMBL" id="MEX5284928.1"/>
    </source>
</evidence>
<comment type="similarity">
    <text evidence="6">Belongs to the HepT RNase toxin family.</text>
</comment>
<keyword evidence="5" id="KW-0378">Hydrolase</keyword>
<sequence length="114" mass="13242">MRDKIIVDKMLRYANKVCEYCKGVSYEDFCTNDMLIEACVFNLGQIGELTTKLGEAFKKENTQVAWAQIYGLRNRIVHDYEGVNLRLIWEIISDDMPELRSALNGIKKRFGENE</sequence>
<evidence type="ECO:0000256" key="3">
    <source>
        <dbReference type="ARBA" id="ARBA00022722"/>
    </source>
</evidence>
<reference evidence="7 8" key="1">
    <citation type="submission" date="2023-04" db="EMBL/GenBank/DDBJ databases">
        <title>Genome Sequence of Selenomonas sputigena ATCC 33150.</title>
        <authorList>
            <person name="Miller D.P."/>
            <person name="Anvari S."/>
            <person name="Polson S.W."/>
            <person name="Macdonald M."/>
            <person name="Mcdowell J.V."/>
        </authorList>
    </citation>
    <scope>NUCLEOTIDE SEQUENCE [LARGE SCALE GENOMIC DNA]</scope>
    <source>
        <strain evidence="7 8">ATCC 33150</strain>
    </source>
</reference>
<comment type="caution">
    <text evidence="7">The sequence shown here is derived from an EMBL/GenBank/DDBJ whole genome shotgun (WGS) entry which is preliminary data.</text>
</comment>
<evidence type="ECO:0000313" key="8">
    <source>
        <dbReference type="Proteomes" id="UP001559623"/>
    </source>
</evidence>
<dbReference type="PANTHER" id="PTHR34139:SF1">
    <property type="entry name" value="RNASE MJ1380-RELATED"/>
    <property type="match status" value="1"/>
</dbReference>
<keyword evidence="3" id="KW-0540">Nuclease</keyword>
<keyword evidence="2" id="KW-1277">Toxin-antitoxin system</keyword>
<keyword evidence="8" id="KW-1185">Reference proteome</keyword>
<dbReference type="Proteomes" id="UP001559623">
    <property type="component" value="Unassembled WGS sequence"/>
</dbReference>
<gene>
    <name evidence="7" type="ORF">QCO44_04610</name>
</gene>
<keyword evidence="4" id="KW-0547">Nucleotide-binding</keyword>
<evidence type="ECO:0000256" key="5">
    <source>
        <dbReference type="ARBA" id="ARBA00022801"/>
    </source>
</evidence>
<organism evidence="7 8">
    <name type="scientific">Selenomonas sputigena</name>
    <dbReference type="NCBI Taxonomy" id="69823"/>
    <lineage>
        <taxon>Bacteria</taxon>
        <taxon>Bacillati</taxon>
        <taxon>Bacillota</taxon>
        <taxon>Negativicutes</taxon>
        <taxon>Selenomonadales</taxon>
        <taxon>Selenomonadaceae</taxon>
        <taxon>Selenomonas</taxon>
    </lineage>
</organism>
<dbReference type="EMBL" id="JARVLH010000002">
    <property type="protein sequence ID" value="MEX5284928.1"/>
    <property type="molecule type" value="Genomic_DNA"/>
</dbReference>
<evidence type="ECO:0000256" key="4">
    <source>
        <dbReference type="ARBA" id="ARBA00022741"/>
    </source>
</evidence>
<accession>A0ABV3X418</accession>
<dbReference type="Gene3D" id="1.20.120.580">
    <property type="entry name" value="bsu32300-like"/>
    <property type="match status" value="1"/>
</dbReference>
<protein>
    <submittedName>
        <fullName evidence="7">DUF86 domain-containing protein</fullName>
    </submittedName>
</protein>
<dbReference type="InterPro" id="IPR008201">
    <property type="entry name" value="HepT-like"/>
</dbReference>
<dbReference type="InterPro" id="IPR051813">
    <property type="entry name" value="HepT_RNase_toxin"/>
</dbReference>
<dbReference type="PANTHER" id="PTHR34139">
    <property type="entry name" value="UPF0331 PROTEIN MJ0127"/>
    <property type="match status" value="1"/>
</dbReference>